<dbReference type="RefSeq" id="WP_345685952.1">
    <property type="nucleotide sequence ID" value="NZ_BAABIT010000001.1"/>
</dbReference>
<name>A0ABV9XIC4_9ACTN</name>
<comment type="caution">
    <text evidence="1">The sequence shown here is derived from an EMBL/GenBank/DDBJ whole genome shotgun (WGS) entry which is preliminary data.</text>
</comment>
<reference evidence="2" key="1">
    <citation type="journal article" date="2019" name="Int. J. Syst. Evol. Microbiol.">
        <title>The Global Catalogue of Microorganisms (GCM) 10K type strain sequencing project: providing services to taxonomists for standard genome sequencing and annotation.</title>
        <authorList>
            <consortium name="The Broad Institute Genomics Platform"/>
            <consortium name="The Broad Institute Genome Sequencing Center for Infectious Disease"/>
            <person name="Wu L."/>
            <person name="Ma J."/>
        </authorList>
    </citation>
    <scope>NUCLEOTIDE SEQUENCE [LARGE SCALE GENOMIC DNA]</scope>
    <source>
        <strain evidence="2">CGMCC 4.1648</strain>
    </source>
</reference>
<gene>
    <name evidence="1" type="ORF">ACFPM3_18035</name>
</gene>
<sequence length="173" mass="19093">MPDPVEIALISSAVPATLTFLYQRLERLLSPRRTEPEPDLTIPDTLVGTLELPLQPNEQRLHARHAELDLLHDFLEEYVSREPAELTPEQGLLRSMGKLRNLLEDVYGQRLTFAGEARPASGPFVDQKLTTLTGEATGMDADEITSHAQVTQQVETVDAGAKLIGMKARRIGG</sequence>
<dbReference type="EMBL" id="JBHSJD010000014">
    <property type="protein sequence ID" value="MFC5024035.1"/>
    <property type="molecule type" value="Genomic_DNA"/>
</dbReference>
<evidence type="ECO:0000313" key="2">
    <source>
        <dbReference type="Proteomes" id="UP001595829"/>
    </source>
</evidence>
<keyword evidence="2" id="KW-1185">Reference proteome</keyword>
<proteinExistence type="predicted"/>
<protein>
    <submittedName>
        <fullName evidence="1">Uncharacterized protein</fullName>
    </submittedName>
</protein>
<accession>A0ABV9XIC4</accession>
<dbReference type="Proteomes" id="UP001595829">
    <property type="component" value="Unassembled WGS sequence"/>
</dbReference>
<evidence type="ECO:0000313" key="1">
    <source>
        <dbReference type="EMBL" id="MFC5024035.1"/>
    </source>
</evidence>
<organism evidence="1 2">
    <name type="scientific">Streptomyces coeruleoprunus</name>
    <dbReference type="NCBI Taxonomy" id="285563"/>
    <lineage>
        <taxon>Bacteria</taxon>
        <taxon>Bacillati</taxon>
        <taxon>Actinomycetota</taxon>
        <taxon>Actinomycetes</taxon>
        <taxon>Kitasatosporales</taxon>
        <taxon>Streptomycetaceae</taxon>
        <taxon>Streptomyces</taxon>
    </lineage>
</organism>